<dbReference type="Pfam" id="PF08206">
    <property type="entry name" value="OB_RNB"/>
    <property type="match status" value="1"/>
</dbReference>
<evidence type="ECO:0000256" key="4">
    <source>
        <dbReference type="ARBA" id="ARBA00022722"/>
    </source>
</evidence>
<dbReference type="GO" id="GO:0008859">
    <property type="term" value="F:exoribonuclease II activity"/>
    <property type="evidence" value="ECO:0007669"/>
    <property type="project" value="UniProtKB-EC"/>
</dbReference>
<dbReference type="RefSeq" id="WP_215216426.1">
    <property type="nucleotide sequence ID" value="NZ_CP075587.1"/>
</dbReference>
<dbReference type="NCBIfam" id="TIGR00358">
    <property type="entry name" value="3_prime_RNase"/>
    <property type="match status" value="1"/>
</dbReference>
<comment type="catalytic activity">
    <reaction evidence="1 8">
        <text>Exonucleolytic cleavage in the 3'- to 5'-direction to yield nucleoside 5'-phosphates.</text>
        <dbReference type="EC" id="3.1.13.1"/>
    </reaction>
</comment>
<reference evidence="10 11" key="1">
    <citation type="journal article" date="2022" name="bioRxiv">
        <title>Ecology and evolution of chlamydial symbionts of arthropods.</title>
        <authorList>
            <person name="Halter T."/>
            <person name="Koestlbacher S."/>
            <person name="Collingro A."/>
            <person name="Sixt B.S."/>
            <person name="Toenshoff E.R."/>
            <person name="Hendrickx F."/>
            <person name="Kostanjsek R."/>
            <person name="Horn M."/>
        </authorList>
    </citation>
    <scope>NUCLEOTIDE SEQUENCE [LARGE SCALE GENOMIC DNA]</scope>
    <source>
        <strain evidence="10">W744xW776</strain>
    </source>
</reference>
<keyword evidence="4 8" id="KW-0540">Nuclease</keyword>
<dbReference type="Gene3D" id="2.40.50.140">
    <property type="entry name" value="Nucleic acid-binding proteins"/>
    <property type="match status" value="2"/>
</dbReference>
<dbReference type="SUPFAM" id="SSF50249">
    <property type="entry name" value="Nucleic acid-binding proteins"/>
    <property type="match status" value="4"/>
</dbReference>
<dbReference type="InterPro" id="IPR013223">
    <property type="entry name" value="RNase_B_OB_dom"/>
</dbReference>
<evidence type="ECO:0000256" key="7">
    <source>
        <dbReference type="ARBA" id="ARBA00022884"/>
    </source>
</evidence>
<evidence type="ECO:0000256" key="5">
    <source>
        <dbReference type="ARBA" id="ARBA00022801"/>
    </source>
</evidence>
<dbReference type="InterPro" id="IPR004476">
    <property type="entry name" value="RNase_II/RNase_R"/>
</dbReference>
<evidence type="ECO:0000256" key="6">
    <source>
        <dbReference type="ARBA" id="ARBA00022839"/>
    </source>
</evidence>
<dbReference type="HAMAP" id="MF_01895">
    <property type="entry name" value="RNase_R"/>
    <property type="match status" value="1"/>
</dbReference>
<feature type="domain" description="S1 motif" evidence="9">
    <location>
        <begin position="617"/>
        <end position="707"/>
    </location>
</feature>
<accession>A0ABX8V1V4</accession>
<dbReference type="PANTHER" id="PTHR23355">
    <property type="entry name" value="RIBONUCLEASE"/>
    <property type="match status" value="1"/>
</dbReference>
<evidence type="ECO:0000313" key="10">
    <source>
        <dbReference type="EMBL" id="QYF48841.1"/>
    </source>
</evidence>
<name>A0ABX8V1V4_9BACT</name>
<proteinExistence type="inferred from homology"/>
<dbReference type="InterPro" id="IPR012340">
    <property type="entry name" value="NA-bd_OB-fold"/>
</dbReference>
<evidence type="ECO:0000256" key="3">
    <source>
        <dbReference type="ARBA" id="ARBA00022490"/>
    </source>
</evidence>
<sequence length="717" mass="81630">MVKRKKGLSSQKCANLILECIQKHSYQPLTAEELFIKIHLSPSSSITFQLAIDDLIKGNQICLRRKKLYPKKQGQEQTLNGTLRLHPKGFGFVIPDERVKWPQDIFIPKNYTESAIDGDLVKVAVNTNSSSEKGPEGKILSILKRAHSQLAGTICAVHSATELAAHVPLLGKNKPIVIRSSPAISCKIGDRVILRVDEWGSKEKPTVCTLSQIIGNIIDPSCDVKATTLEFNLRSDFPENVITEAKGFGNRVRASDLKNRMDLTGITCFTIDPDTAKDFDDALSLTKGEKGHFHLGVHIADVAHYVKPNSLLDQEALLRANSTYFPGTCVPMLPEELSNQLCSLKANVNRLTVSVLIKLDQEGKVLLFEIVRSYIKSTKRFSYFEAKEVLDGKKKNIHAPTLQLMVDLCLLLKKQRRERGSIDFSLPEVSLVIDKNGLPLGVKKIEYDITHQLVEEFMLKANELVALELTKRGKQLIYRVHEEPNPENIREFFELARTFGLNVASNSTFKDIPELFQQAQESPFLSQLSIAFIRSMKLAQYSTENMGHFGLCLEHYCHFTSPIRRYSDLIIQRLLFNEEPKELDLKEIATHCSEQERISFRAENSVVTLKKLRLLEKEFLRDPLRYHAAIVTKIKPFGLYFELIELMLEGFLHISELEDDYFIFDEKSSLLKGRFTGHIHRLGEEISVQIARIDLIFLESRWTLKQKQNSKKCKRNR</sequence>
<dbReference type="CDD" id="cd04471">
    <property type="entry name" value="S1_RNase_R"/>
    <property type="match status" value="1"/>
</dbReference>
<protein>
    <recommendedName>
        <fullName evidence="8">Ribonuclease R</fullName>
        <shortName evidence="8">RNase R</shortName>
        <ecNumber evidence="8">3.1.13.1</ecNumber>
    </recommendedName>
</protein>
<keyword evidence="5 8" id="KW-0378">Hydrolase</keyword>
<evidence type="ECO:0000256" key="2">
    <source>
        <dbReference type="ARBA" id="ARBA00004496"/>
    </source>
</evidence>
<evidence type="ECO:0000256" key="8">
    <source>
        <dbReference type="HAMAP-Rule" id="MF_01895"/>
    </source>
</evidence>
<comment type="subcellular location">
    <subcellularLocation>
        <location evidence="2 8">Cytoplasm</location>
    </subcellularLocation>
</comment>
<keyword evidence="7 8" id="KW-0694">RNA-binding</keyword>
<dbReference type="PROSITE" id="PS50126">
    <property type="entry name" value="S1"/>
    <property type="match status" value="1"/>
</dbReference>
<evidence type="ECO:0000256" key="1">
    <source>
        <dbReference type="ARBA" id="ARBA00001849"/>
    </source>
</evidence>
<organism evidence="10 11">
    <name type="scientific">Candidatus Rhabdochlamydia oedothoracis</name>
    <dbReference type="NCBI Taxonomy" id="2720720"/>
    <lineage>
        <taxon>Bacteria</taxon>
        <taxon>Pseudomonadati</taxon>
        <taxon>Chlamydiota</taxon>
        <taxon>Chlamydiia</taxon>
        <taxon>Parachlamydiales</taxon>
        <taxon>Candidatus Rhabdochlamydiaceae</taxon>
        <taxon>Candidatus Rhabdochlamydia</taxon>
    </lineage>
</organism>
<comment type="similarity">
    <text evidence="8">Belongs to the RNR ribonuclease family. RNase R subfamily.</text>
</comment>
<dbReference type="InterPro" id="IPR050180">
    <property type="entry name" value="RNR_Ribonuclease"/>
</dbReference>
<keyword evidence="11" id="KW-1185">Reference proteome</keyword>
<dbReference type="InterPro" id="IPR011129">
    <property type="entry name" value="CSD"/>
</dbReference>
<gene>
    <name evidence="8" type="primary">rnr</name>
    <name evidence="10" type="ORF">RHABOEDO_001067</name>
</gene>
<dbReference type="Pfam" id="PF00773">
    <property type="entry name" value="RNB"/>
    <property type="match status" value="1"/>
</dbReference>
<dbReference type="EMBL" id="CP075587">
    <property type="protein sequence ID" value="QYF48841.1"/>
    <property type="molecule type" value="Genomic_DNA"/>
</dbReference>
<dbReference type="SMART" id="SM00357">
    <property type="entry name" value="CSP"/>
    <property type="match status" value="1"/>
</dbReference>
<dbReference type="EC" id="3.1.13.1" evidence="8"/>
<keyword evidence="6 8" id="KW-0269">Exonuclease</keyword>
<dbReference type="SMART" id="SM00955">
    <property type="entry name" value="RNB"/>
    <property type="match status" value="1"/>
</dbReference>
<keyword evidence="3 8" id="KW-0963">Cytoplasm</keyword>
<comment type="function">
    <text evidence="8">3'-5' exoribonuclease that releases 5'-nucleoside monophosphates and is involved in maturation of structured RNAs.</text>
</comment>
<dbReference type="PANTHER" id="PTHR23355:SF9">
    <property type="entry name" value="DIS3-LIKE EXONUCLEASE 2"/>
    <property type="match status" value="1"/>
</dbReference>
<dbReference type="InterPro" id="IPR003029">
    <property type="entry name" value="S1_domain"/>
</dbReference>
<dbReference type="InterPro" id="IPR011805">
    <property type="entry name" value="RNase_R"/>
</dbReference>
<evidence type="ECO:0000259" key="9">
    <source>
        <dbReference type="PROSITE" id="PS50126"/>
    </source>
</evidence>
<dbReference type="Proteomes" id="UP000826014">
    <property type="component" value="Chromosome"/>
</dbReference>
<evidence type="ECO:0000313" key="11">
    <source>
        <dbReference type="Proteomes" id="UP000826014"/>
    </source>
</evidence>
<dbReference type="InterPro" id="IPR001900">
    <property type="entry name" value="RNase_II/R"/>
</dbReference>